<dbReference type="Pfam" id="PF00583">
    <property type="entry name" value="Acetyltransf_1"/>
    <property type="match status" value="1"/>
</dbReference>
<name>A0A6P5HHQ6_ANACO</name>
<accession>A0A6P5HHQ6</accession>
<reference evidence="2" key="1">
    <citation type="journal article" date="2015" name="Nat. Genet.">
        <title>The pineapple genome and the evolution of CAM photosynthesis.</title>
        <authorList>
            <person name="Ming R."/>
            <person name="VanBuren R."/>
            <person name="Wai C.M."/>
            <person name="Tang H."/>
            <person name="Schatz M.C."/>
            <person name="Bowers J.E."/>
            <person name="Lyons E."/>
            <person name="Wang M.L."/>
            <person name="Chen J."/>
            <person name="Biggers E."/>
            <person name="Zhang J."/>
            <person name="Huang L."/>
            <person name="Zhang L."/>
            <person name="Miao W."/>
            <person name="Zhang J."/>
            <person name="Ye Z."/>
            <person name="Miao C."/>
            <person name="Lin Z."/>
            <person name="Wang H."/>
            <person name="Zhou H."/>
            <person name="Yim W.C."/>
            <person name="Priest H.D."/>
            <person name="Zheng C."/>
            <person name="Woodhouse M."/>
            <person name="Edger P.P."/>
            <person name="Guyot R."/>
            <person name="Guo H.B."/>
            <person name="Guo H."/>
            <person name="Zheng G."/>
            <person name="Singh R."/>
            <person name="Sharma A."/>
            <person name="Min X."/>
            <person name="Zheng Y."/>
            <person name="Lee H."/>
            <person name="Gurtowski J."/>
            <person name="Sedlazeck F.J."/>
            <person name="Harkess A."/>
            <person name="McKain M.R."/>
            <person name="Liao Z."/>
            <person name="Fang J."/>
            <person name="Liu J."/>
            <person name="Zhang X."/>
            <person name="Zhang Q."/>
            <person name="Hu W."/>
            <person name="Qin Y."/>
            <person name="Wang K."/>
            <person name="Chen L.Y."/>
            <person name="Shirley N."/>
            <person name="Lin Y.R."/>
            <person name="Liu L.Y."/>
            <person name="Hernandez A.G."/>
            <person name="Wright C.L."/>
            <person name="Bulone V."/>
            <person name="Tuskan G.A."/>
            <person name="Heath K."/>
            <person name="Zee F."/>
            <person name="Moore P.H."/>
            <person name="Sunkar R."/>
            <person name="Leebens-Mack J.H."/>
            <person name="Mockler T."/>
            <person name="Bennetzen J.L."/>
            <person name="Freeling M."/>
            <person name="Sankoff D."/>
            <person name="Paterson A.H."/>
            <person name="Zhu X."/>
            <person name="Yang X."/>
            <person name="Smith J.A."/>
            <person name="Cushman J.C."/>
            <person name="Paull R.E."/>
            <person name="Yu Q."/>
        </authorList>
    </citation>
    <scope>NUCLEOTIDE SEQUENCE [LARGE SCALE GENOMIC DNA]</scope>
    <source>
        <strain evidence="2">cv. F153</strain>
    </source>
</reference>
<reference evidence="3" key="2">
    <citation type="submission" date="2025-08" db="UniProtKB">
        <authorList>
            <consortium name="RefSeq"/>
        </authorList>
    </citation>
    <scope>IDENTIFICATION</scope>
    <source>
        <tissue evidence="3">Leaf</tissue>
    </source>
</reference>
<dbReference type="RefSeq" id="XP_020114265.1">
    <property type="nucleotide sequence ID" value="XM_020258676.1"/>
</dbReference>
<proteinExistence type="predicted"/>
<evidence type="ECO:0000313" key="2">
    <source>
        <dbReference type="Proteomes" id="UP000515123"/>
    </source>
</evidence>
<dbReference type="AlphaFoldDB" id="A0A6P5HHQ6"/>
<dbReference type="PANTHER" id="PTHR47370">
    <property type="entry name" value="ACYL-COA N-ACYLTRANSFERASES (NAT) SUPERFAMILY PROTEIN"/>
    <property type="match status" value="1"/>
</dbReference>
<evidence type="ECO:0000259" key="1">
    <source>
        <dbReference type="PROSITE" id="PS51186"/>
    </source>
</evidence>
<dbReference type="Proteomes" id="UP000515123">
    <property type="component" value="Linkage group 23"/>
</dbReference>
<dbReference type="InterPro" id="IPR016181">
    <property type="entry name" value="Acyl_CoA_acyltransferase"/>
</dbReference>
<gene>
    <name evidence="3" type="primary">LOC109728299</name>
</gene>
<evidence type="ECO:0000313" key="3">
    <source>
        <dbReference type="RefSeq" id="XP_020114265.1"/>
    </source>
</evidence>
<dbReference type="InterPro" id="IPR000182">
    <property type="entry name" value="GNAT_dom"/>
</dbReference>
<dbReference type="GO" id="GO:0016747">
    <property type="term" value="F:acyltransferase activity, transferring groups other than amino-acyl groups"/>
    <property type="evidence" value="ECO:0007669"/>
    <property type="project" value="InterPro"/>
</dbReference>
<dbReference type="Gene3D" id="3.40.630.30">
    <property type="match status" value="1"/>
</dbReference>
<organism evidence="2 3">
    <name type="scientific">Ananas comosus</name>
    <name type="common">Pineapple</name>
    <name type="synonym">Ananas ananas</name>
    <dbReference type="NCBI Taxonomy" id="4615"/>
    <lineage>
        <taxon>Eukaryota</taxon>
        <taxon>Viridiplantae</taxon>
        <taxon>Streptophyta</taxon>
        <taxon>Embryophyta</taxon>
        <taxon>Tracheophyta</taxon>
        <taxon>Spermatophyta</taxon>
        <taxon>Magnoliopsida</taxon>
        <taxon>Liliopsida</taxon>
        <taxon>Poales</taxon>
        <taxon>Bromeliaceae</taxon>
        <taxon>Bromelioideae</taxon>
        <taxon>Ananas</taxon>
    </lineage>
</organism>
<dbReference type="InterPro" id="IPR052810">
    <property type="entry name" value="Plant_NAT"/>
</dbReference>
<keyword evidence="2" id="KW-1185">Reference proteome</keyword>
<dbReference type="GeneID" id="109728299"/>
<dbReference type="SUPFAM" id="SSF55729">
    <property type="entry name" value="Acyl-CoA N-acyltransferases (Nat)"/>
    <property type="match status" value="1"/>
</dbReference>
<dbReference type="PROSITE" id="PS51186">
    <property type="entry name" value="GNAT"/>
    <property type="match status" value="1"/>
</dbReference>
<dbReference type="PANTHER" id="PTHR47370:SF4">
    <property type="entry name" value="N-ACETYLTRANSFERASE HLS1-LIKE-RELATED"/>
    <property type="match status" value="1"/>
</dbReference>
<protein>
    <submittedName>
        <fullName evidence="3">Probable N-acetyltransferase HLS1 isoform X1</fullName>
    </submittedName>
</protein>
<feature type="domain" description="N-acetyltransferase" evidence="1">
    <location>
        <begin position="13"/>
        <end position="174"/>
    </location>
</feature>
<dbReference type="OrthoDB" id="1735852at2759"/>
<sequence>MELNYGSSMEMSVVVREYDGERDLEEVEKLERNCEIGSRRGFSIITNMMGDPLCRVRLFPLHVMLVGVGVAEFVGVGEIVGVVRGCMKCVGTGLGAGNVWIGCILGLRVSPKHRRMGIGLKLMKSIEAWAVRNGAEYILLATDENNVASINLFSLKCHYVKLSSLAIFVQLTDTHPKIHAPSNDVAIEKLSIEQAILLYKDRLANEKFFPLDIDNILNEELSLGTWVSYYKGERWSGLHCKGKDGEFLNNTPSSWAVVSMWKTYDSYKFQVKATPLFRCIHASLKQIGPNFLHCLRIPLACKLPLKLFGFLFLYGLHGEGDNVRELLNSLWCFAFNMVRDVRDCKAIVSEVSLNDPLYAHMPWVSSTSCINDIWFFKRVGTSKGVMKGEENWVEMNPRVHCFVDPRDF</sequence>
<dbReference type="CDD" id="cd04301">
    <property type="entry name" value="NAT_SF"/>
    <property type="match status" value="1"/>
</dbReference>